<organism evidence="2 3">
    <name type="scientific">Actinokineospora guangxiensis</name>
    <dbReference type="NCBI Taxonomy" id="1490288"/>
    <lineage>
        <taxon>Bacteria</taxon>
        <taxon>Bacillati</taxon>
        <taxon>Actinomycetota</taxon>
        <taxon>Actinomycetes</taxon>
        <taxon>Pseudonocardiales</taxon>
        <taxon>Pseudonocardiaceae</taxon>
        <taxon>Actinokineospora</taxon>
    </lineage>
</organism>
<sequence>MDSSRVVNRSESGAVWAVRDAGGAVLAEHRLKADAIEDAIRQLRPAGGELRVYTAAGVLQNTRAIAADAPLPRVARPVAETWSERTEREGGTWDTGLDVALPVLAGLGGAALSPEVAGADGWIGVFFATLAFSLGCALATWALAATKVSGWPALFTVVFAFVASVSFAAMVGAGVLEIASIQSAMPDMGGPPWLRFLMAVVVTAFTTFGLVGTVLGGAVGVWVGVRAARSHARPAA</sequence>
<name>A0ABW0EPU5_9PSEU</name>
<evidence type="ECO:0000313" key="3">
    <source>
        <dbReference type="Proteomes" id="UP001596157"/>
    </source>
</evidence>
<keyword evidence="1" id="KW-0812">Transmembrane</keyword>
<evidence type="ECO:0008006" key="4">
    <source>
        <dbReference type="Google" id="ProtNLM"/>
    </source>
</evidence>
<dbReference type="Proteomes" id="UP001596157">
    <property type="component" value="Unassembled WGS sequence"/>
</dbReference>
<feature type="transmembrane region" description="Helical" evidence="1">
    <location>
        <begin position="122"/>
        <end position="144"/>
    </location>
</feature>
<keyword evidence="1" id="KW-1133">Transmembrane helix</keyword>
<dbReference type="RefSeq" id="WP_378248634.1">
    <property type="nucleotide sequence ID" value="NZ_JBHSKF010000007.1"/>
</dbReference>
<feature type="transmembrane region" description="Helical" evidence="1">
    <location>
        <begin position="196"/>
        <end position="223"/>
    </location>
</feature>
<evidence type="ECO:0000256" key="1">
    <source>
        <dbReference type="SAM" id="Phobius"/>
    </source>
</evidence>
<evidence type="ECO:0000313" key="2">
    <source>
        <dbReference type="EMBL" id="MFC5288791.1"/>
    </source>
</evidence>
<feature type="transmembrane region" description="Helical" evidence="1">
    <location>
        <begin position="151"/>
        <end position="176"/>
    </location>
</feature>
<keyword evidence="1" id="KW-0472">Membrane</keyword>
<keyword evidence="3" id="KW-1185">Reference proteome</keyword>
<proteinExistence type="predicted"/>
<dbReference type="EMBL" id="JBHSKF010000007">
    <property type="protein sequence ID" value="MFC5288791.1"/>
    <property type="molecule type" value="Genomic_DNA"/>
</dbReference>
<protein>
    <recommendedName>
        <fullName evidence="4">DUF1097 domain-containing protein</fullName>
    </recommendedName>
</protein>
<accession>A0ABW0EPU5</accession>
<comment type="caution">
    <text evidence="2">The sequence shown here is derived from an EMBL/GenBank/DDBJ whole genome shotgun (WGS) entry which is preliminary data.</text>
</comment>
<gene>
    <name evidence="2" type="ORF">ACFPM7_17170</name>
</gene>
<reference evidence="3" key="1">
    <citation type="journal article" date="2019" name="Int. J. Syst. Evol. Microbiol.">
        <title>The Global Catalogue of Microorganisms (GCM) 10K type strain sequencing project: providing services to taxonomists for standard genome sequencing and annotation.</title>
        <authorList>
            <consortium name="The Broad Institute Genomics Platform"/>
            <consortium name="The Broad Institute Genome Sequencing Center for Infectious Disease"/>
            <person name="Wu L."/>
            <person name="Ma J."/>
        </authorList>
    </citation>
    <scope>NUCLEOTIDE SEQUENCE [LARGE SCALE GENOMIC DNA]</scope>
    <source>
        <strain evidence="3">CCUG 59778</strain>
    </source>
</reference>